<comment type="caution">
    <text evidence="9">The sequence shown here is derived from an EMBL/GenBank/DDBJ whole genome shotgun (WGS) entry which is preliminary data.</text>
</comment>
<dbReference type="EMBL" id="VSSQ01000212">
    <property type="protein sequence ID" value="MPL85867.1"/>
    <property type="molecule type" value="Genomic_DNA"/>
</dbReference>
<keyword evidence="7" id="KW-0862">Zinc</keyword>
<dbReference type="SUPFAM" id="SSF53649">
    <property type="entry name" value="Alkaline phosphatase-like"/>
    <property type="match status" value="1"/>
</dbReference>
<dbReference type="PROSITE" id="PS00123">
    <property type="entry name" value="ALKALINE_PHOSPHATASE"/>
    <property type="match status" value="1"/>
</dbReference>
<evidence type="ECO:0000256" key="6">
    <source>
        <dbReference type="ARBA" id="ARBA00022801"/>
    </source>
</evidence>
<comment type="similarity">
    <text evidence="3">Belongs to the alkaline phosphatase family.</text>
</comment>
<accession>A0A644V3U0</accession>
<evidence type="ECO:0000256" key="1">
    <source>
        <dbReference type="ARBA" id="ARBA00001946"/>
    </source>
</evidence>
<keyword evidence="6 9" id="KW-0378">Hydrolase</keyword>
<evidence type="ECO:0000256" key="7">
    <source>
        <dbReference type="ARBA" id="ARBA00022833"/>
    </source>
</evidence>
<comment type="cofactor">
    <cofactor evidence="1">
        <name>Mg(2+)</name>
        <dbReference type="ChEBI" id="CHEBI:18420"/>
    </cofactor>
</comment>
<dbReference type="PRINTS" id="PR00113">
    <property type="entry name" value="ALKPHPHTASE"/>
</dbReference>
<dbReference type="Pfam" id="PF00245">
    <property type="entry name" value="Alk_phosphatase"/>
    <property type="match status" value="2"/>
</dbReference>
<dbReference type="GO" id="GO:0004035">
    <property type="term" value="F:alkaline phosphatase activity"/>
    <property type="evidence" value="ECO:0007669"/>
    <property type="project" value="UniProtKB-EC"/>
</dbReference>
<keyword evidence="5" id="KW-0479">Metal-binding</keyword>
<gene>
    <name evidence="9" type="primary">phoA_3</name>
    <name evidence="9" type="ORF">SDC9_31842</name>
</gene>
<dbReference type="InterPro" id="IPR017850">
    <property type="entry name" value="Alkaline_phosphatase_core_sf"/>
</dbReference>
<dbReference type="CDD" id="cd16012">
    <property type="entry name" value="ALP"/>
    <property type="match status" value="1"/>
</dbReference>
<dbReference type="AlphaFoldDB" id="A0A644V3U0"/>
<evidence type="ECO:0000256" key="8">
    <source>
        <dbReference type="ARBA" id="ARBA00022842"/>
    </source>
</evidence>
<evidence type="ECO:0000256" key="3">
    <source>
        <dbReference type="ARBA" id="ARBA00005984"/>
    </source>
</evidence>
<proteinExistence type="inferred from homology"/>
<organism evidence="9">
    <name type="scientific">bioreactor metagenome</name>
    <dbReference type="NCBI Taxonomy" id="1076179"/>
    <lineage>
        <taxon>unclassified sequences</taxon>
        <taxon>metagenomes</taxon>
        <taxon>ecological metagenomes</taxon>
    </lineage>
</organism>
<dbReference type="GO" id="GO:0046872">
    <property type="term" value="F:metal ion binding"/>
    <property type="evidence" value="ECO:0007669"/>
    <property type="project" value="UniProtKB-KW"/>
</dbReference>
<reference evidence="9" key="1">
    <citation type="submission" date="2019-08" db="EMBL/GenBank/DDBJ databases">
        <authorList>
            <person name="Kucharzyk K."/>
            <person name="Murdoch R.W."/>
            <person name="Higgins S."/>
            <person name="Loffler F."/>
        </authorList>
    </citation>
    <scope>NUCLEOTIDE SEQUENCE</scope>
</reference>
<dbReference type="EC" id="3.1.3.1" evidence="9"/>
<keyword evidence="4" id="KW-0597">Phosphoprotein</keyword>
<evidence type="ECO:0000256" key="5">
    <source>
        <dbReference type="ARBA" id="ARBA00022723"/>
    </source>
</evidence>
<sequence length="357" mass="39457">MKKLLIQYILFLFFIPILSYSQPKKVILMIGDGMGLAQTYSAYTVNNGNLNMFTMPITGFSKTFCADRYVTDSGAGATALAIGHKANYESIGLDSLWQKHPSLIKLSKQKGLSTAIITTCNLTHATPAAFVANVKKRTMQDEIALSYLEGNVDVFIGGGKDNFVAEKRKDKLSLIDSLKVRGYNLLYNIDEVDSYAINKSKKNLIAGLLYDNHPPLAQKRNNMLCISLEKTLSILSENDKGFFIMIEGSQIDFEAHLNRFDNMVNEVLDFDKAVGLALEYAKKDSNTLVIVIADHETGGLTINGGSINEGNVKDKWTSLEHTGVMVPVYAFGSGAEKFSGVMDNTDVFRKIKDFLEL</sequence>
<dbReference type="InterPro" id="IPR018299">
    <property type="entry name" value="Alkaline_phosphatase_AS"/>
</dbReference>
<name>A0A644V3U0_9ZZZZ</name>
<dbReference type="InterPro" id="IPR001952">
    <property type="entry name" value="Alkaline_phosphatase"/>
</dbReference>
<dbReference type="PANTHER" id="PTHR11596">
    <property type="entry name" value="ALKALINE PHOSPHATASE"/>
    <property type="match status" value="1"/>
</dbReference>
<evidence type="ECO:0000256" key="2">
    <source>
        <dbReference type="ARBA" id="ARBA00001947"/>
    </source>
</evidence>
<dbReference type="SMART" id="SM00098">
    <property type="entry name" value="alkPPc"/>
    <property type="match status" value="1"/>
</dbReference>
<comment type="cofactor">
    <cofactor evidence="2">
        <name>Zn(2+)</name>
        <dbReference type="ChEBI" id="CHEBI:29105"/>
    </cofactor>
</comment>
<evidence type="ECO:0000313" key="9">
    <source>
        <dbReference type="EMBL" id="MPL85867.1"/>
    </source>
</evidence>
<keyword evidence="8" id="KW-0460">Magnesium</keyword>
<evidence type="ECO:0000256" key="4">
    <source>
        <dbReference type="ARBA" id="ARBA00022553"/>
    </source>
</evidence>
<dbReference type="PANTHER" id="PTHR11596:SF5">
    <property type="entry name" value="ALKALINE PHOSPHATASE"/>
    <property type="match status" value="1"/>
</dbReference>
<protein>
    <submittedName>
        <fullName evidence="9">Alkaline phosphatase</fullName>
        <ecNumber evidence="9">3.1.3.1</ecNumber>
    </submittedName>
</protein>
<dbReference type="Gene3D" id="3.40.720.10">
    <property type="entry name" value="Alkaline Phosphatase, subunit A"/>
    <property type="match status" value="1"/>
</dbReference>